<reference evidence="2" key="2">
    <citation type="journal article" date="2021" name="PeerJ">
        <title>Extensive microbial diversity within the chicken gut microbiome revealed by metagenomics and culture.</title>
        <authorList>
            <person name="Gilroy R."/>
            <person name="Ravi A."/>
            <person name="Getino M."/>
            <person name="Pursley I."/>
            <person name="Horton D.L."/>
            <person name="Alikhan N.F."/>
            <person name="Baker D."/>
            <person name="Gharbi K."/>
            <person name="Hall N."/>
            <person name="Watson M."/>
            <person name="Adriaenssens E.M."/>
            <person name="Foster-Nyarko E."/>
            <person name="Jarju S."/>
            <person name="Secka A."/>
            <person name="Antonio M."/>
            <person name="Oren A."/>
            <person name="Chaudhuri R.R."/>
            <person name="La Ragione R."/>
            <person name="Hildebrand F."/>
            <person name="Pallen M.J."/>
        </authorList>
    </citation>
    <scope>NUCLEOTIDE SEQUENCE</scope>
    <source>
        <strain evidence="2">ChiSjej6B24-2974</strain>
    </source>
</reference>
<name>A0A9D0ZM89_9FIRM</name>
<dbReference type="InterPro" id="IPR025054">
    <property type="entry name" value="DUF3991"/>
</dbReference>
<organism evidence="2 3">
    <name type="scientific">Candidatus Pullichristensenella stercorigallinarum</name>
    <dbReference type="NCBI Taxonomy" id="2840909"/>
    <lineage>
        <taxon>Bacteria</taxon>
        <taxon>Bacillati</taxon>
        <taxon>Bacillota</taxon>
        <taxon>Clostridia</taxon>
        <taxon>Candidatus Pullichristensenella</taxon>
    </lineage>
</organism>
<accession>A0A9D0ZM89</accession>
<comment type="caution">
    <text evidence="2">The sequence shown here is derived from an EMBL/GenBank/DDBJ whole genome shotgun (WGS) entry which is preliminary data.</text>
</comment>
<dbReference type="SUPFAM" id="SSF57783">
    <property type="entry name" value="Zinc beta-ribbon"/>
    <property type="match status" value="1"/>
</dbReference>
<proteinExistence type="predicted"/>
<feature type="domain" description="DUF3991" evidence="1">
    <location>
        <begin position="122"/>
        <end position="193"/>
    </location>
</feature>
<dbReference type="Gene3D" id="3.40.1360.10">
    <property type="match status" value="1"/>
</dbReference>
<sequence length="316" mass="35841">MSAVAGYVTREQIEQARRLDLLSYLAQCEPWELVRCGNGSYRTRTHDSLEISNGLWHWHSRGIGGRSALDYLIHVRDMDFVTAVQTLCQGRVAALPCIVPEKRPSKPFALPPRCENPERVVRYLRKRGIAQEVIDACLKSGDLYESSPYHNAVFVGRDTQGVPRYAMQRSTGEKPLKLEAESSDKRYSFAIAGKGNGLVVTESAIDALSVATMLWQTDGQWQLCHYLSLGGVSEKQAGLPVALERYLHDHDGIRCIRLMFDNDAAGRGAAERMRFHLKSRYEVSVEFPPHGKDFNDYVRQKNLRMKNKGERKDWAR</sequence>
<protein>
    <submittedName>
        <fullName evidence="2">Toprim domain-containing protein</fullName>
    </submittedName>
</protein>
<dbReference type="AlphaFoldDB" id="A0A9D0ZM89"/>
<dbReference type="Pfam" id="PF13155">
    <property type="entry name" value="Toprim_2"/>
    <property type="match status" value="1"/>
</dbReference>
<gene>
    <name evidence="2" type="ORF">IAA52_07880</name>
</gene>
<evidence type="ECO:0000259" key="1">
    <source>
        <dbReference type="Pfam" id="PF13154"/>
    </source>
</evidence>
<evidence type="ECO:0000313" key="2">
    <source>
        <dbReference type="EMBL" id="HIQ83008.1"/>
    </source>
</evidence>
<evidence type="ECO:0000313" key="3">
    <source>
        <dbReference type="Proteomes" id="UP000824260"/>
    </source>
</evidence>
<dbReference type="EMBL" id="DVFZ01000078">
    <property type="protein sequence ID" value="HIQ83008.1"/>
    <property type="molecule type" value="Genomic_DNA"/>
</dbReference>
<dbReference type="Proteomes" id="UP000824260">
    <property type="component" value="Unassembled WGS sequence"/>
</dbReference>
<dbReference type="Pfam" id="PF13154">
    <property type="entry name" value="DUF3991"/>
    <property type="match status" value="1"/>
</dbReference>
<reference evidence="2" key="1">
    <citation type="submission" date="2020-10" db="EMBL/GenBank/DDBJ databases">
        <authorList>
            <person name="Gilroy R."/>
        </authorList>
    </citation>
    <scope>NUCLEOTIDE SEQUENCE</scope>
    <source>
        <strain evidence="2">ChiSjej6B24-2974</strain>
    </source>
</reference>
<dbReference type="SUPFAM" id="SSF56731">
    <property type="entry name" value="DNA primase core"/>
    <property type="match status" value="1"/>
</dbReference>